<feature type="domain" description="4Fe-4S ferredoxin-type" evidence="4">
    <location>
        <begin position="311"/>
        <end position="342"/>
    </location>
</feature>
<dbReference type="SUPFAM" id="SSF142984">
    <property type="entry name" value="Nqo1 middle domain-like"/>
    <property type="match status" value="1"/>
</dbReference>
<gene>
    <name evidence="5" type="primary">rnfC</name>
    <name evidence="5" type="ORF">CPLFYP93_00260</name>
</gene>
<keyword evidence="2" id="KW-0408">Iron</keyword>
<reference evidence="5" key="1">
    <citation type="submission" date="2019-11" db="EMBL/GenBank/DDBJ databases">
        <authorList>
            <person name="Feng L."/>
        </authorList>
    </citation>
    <scope>NUCLEOTIDE SEQUENCE</scope>
    <source>
        <strain evidence="5">CParaputrificumLFYP93</strain>
    </source>
</reference>
<sequence length="387" mass="42810">MSLFNLIKQTKISKEESLYPTKQCVFYLEGKGVNTTALVKKGDEVVVGSVIGKEKEDLSIPVLSSVNGSVIEIRDTYNTEGKKAKAVVVEVTENTKLEEKEVNINSLSKEEILNKIQEFGLLDETGVPLSLKYRAFSGNKLLVKEFSYESNIAYYDFLNVKEKEINKALEVLNKLFVSLDIKKADSKSVSKKTIELKREELISKFFGKDAKNEDVIVEDILTLVYLGECFLSGQPHLDEYVVVSGSAVKENVLLKVKLGTTLDEVLETLGGNKEELGKVVVGGALRGLPQFSEDSAISYNAKAILFLNAKDATKASESPCIRCAKCLRACPEGLNPIKLMELWERGEKEEFLKFGGNKCIECGLCSYVCPSKIEVANKIVTAKAFIK</sequence>
<evidence type="ECO:0000259" key="4">
    <source>
        <dbReference type="PROSITE" id="PS51379"/>
    </source>
</evidence>
<dbReference type="PROSITE" id="PS51379">
    <property type="entry name" value="4FE4S_FER_2"/>
    <property type="match status" value="2"/>
</dbReference>
<evidence type="ECO:0000256" key="1">
    <source>
        <dbReference type="ARBA" id="ARBA00022723"/>
    </source>
</evidence>
<name>A0A6N2YGT0_9CLOT</name>
<dbReference type="GO" id="GO:0016020">
    <property type="term" value="C:membrane"/>
    <property type="evidence" value="ECO:0007669"/>
    <property type="project" value="InterPro"/>
</dbReference>
<dbReference type="InterPro" id="IPR017896">
    <property type="entry name" value="4Fe4S_Fe-S-bd"/>
</dbReference>
<dbReference type="EMBL" id="CACRTV010000013">
    <property type="protein sequence ID" value="VYT65297.1"/>
    <property type="molecule type" value="Genomic_DNA"/>
</dbReference>
<evidence type="ECO:0000313" key="5">
    <source>
        <dbReference type="EMBL" id="VYT65297.1"/>
    </source>
</evidence>
<dbReference type="InterPro" id="IPR017900">
    <property type="entry name" value="4Fe4S_Fe_S_CS"/>
</dbReference>
<dbReference type="InterPro" id="IPR026902">
    <property type="entry name" value="RnfC_N"/>
</dbReference>
<dbReference type="GO" id="GO:0009055">
    <property type="term" value="F:electron transfer activity"/>
    <property type="evidence" value="ECO:0007669"/>
    <property type="project" value="InterPro"/>
</dbReference>
<organism evidence="5">
    <name type="scientific">Clostridium paraputrificum</name>
    <dbReference type="NCBI Taxonomy" id="29363"/>
    <lineage>
        <taxon>Bacteria</taxon>
        <taxon>Bacillati</taxon>
        <taxon>Bacillota</taxon>
        <taxon>Clostridia</taxon>
        <taxon>Eubacteriales</taxon>
        <taxon>Clostridiaceae</taxon>
        <taxon>Clostridium</taxon>
    </lineage>
</organism>
<protein>
    <submittedName>
        <fullName evidence="5">Electron transport complex protein RnfC</fullName>
    </submittedName>
</protein>
<dbReference type="AlphaFoldDB" id="A0A6N2YGT0"/>
<dbReference type="Pfam" id="PF12838">
    <property type="entry name" value="Fer4_7"/>
    <property type="match status" value="1"/>
</dbReference>
<evidence type="ECO:0000256" key="2">
    <source>
        <dbReference type="ARBA" id="ARBA00023004"/>
    </source>
</evidence>
<feature type="domain" description="4Fe-4S ferredoxin-type" evidence="4">
    <location>
        <begin position="350"/>
        <end position="378"/>
    </location>
</feature>
<dbReference type="Gene3D" id="3.30.70.20">
    <property type="match status" value="1"/>
</dbReference>
<keyword evidence="3" id="KW-0411">Iron-sulfur</keyword>
<dbReference type="PROSITE" id="PS00198">
    <property type="entry name" value="4FE4S_FER_1"/>
    <property type="match status" value="1"/>
</dbReference>
<dbReference type="InterPro" id="IPR010208">
    <property type="entry name" value="Ion_transpt_RnfC/RsxC"/>
</dbReference>
<dbReference type="GO" id="GO:0046872">
    <property type="term" value="F:metal ion binding"/>
    <property type="evidence" value="ECO:0007669"/>
    <property type="project" value="UniProtKB-KW"/>
</dbReference>
<keyword evidence="1" id="KW-0479">Metal-binding</keyword>
<dbReference type="SUPFAM" id="SSF46548">
    <property type="entry name" value="alpha-helical ferredoxin"/>
    <property type="match status" value="1"/>
</dbReference>
<evidence type="ECO:0000256" key="3">
    <source>
        <dbReference type="ARBA" id="ARBA00023014"/>
    </source>
</evidence>
<dbReference type="PANTHER" id="PTHR43034:SF2">
    <property type="entry name" value="ION-TRANSLOCATING OXIDOREDUCTASE COMPLEX SUBUNIT C"/>
    <property type="match status" value="1"/>
</dbReference>
<dbReference type="PANTHER" id="PTHR43034">
    <property type="entry name" value="ION-TRANSLOCATING OXIDOREDUCTASE COMPLEX SUBUNIT C"/>
    <property type="match status" value="1"/>
</dbReference>
<dbReference type="Pfam" id="PF13375">
    <property type="entry name" value="RnfC_N"/>
    <property type="match status" value="1"/>
</dbReference>
<accession>A0A6N2YGT0</accession>
<dbReference type="GO" id="GO:0051539">
    <property type="term" value="F:4 iron, 4 sulfur cluster binding"/>
    <property type="evidence" value="ECO:0007669"/>
    <property type="project" value="InterPro"/>
</dbReference>
<dbReference type="RefSeq" id="WP_156558717.1">
    <property type="nucleotide sequence ID" value="NZ_CACRTV010000013.1"/>
</dbReference>
<proteinExistence type="predicted"/>